<dbReference type="EnsemblBacteria" id="ABA53612">
    <property type="protein sequence ID" value="ABA53612"/>
    <property type="gene ID" value="BURPS1710b_A2114"/>
</dbReference>
<accession>Q3JGN9</accession>
<organism evidence="1 2">
    <name type="scientific">Burkholderia pseudomallei (strain 1710b)</name>
    <dbReference type="NCBI Taxonomy" id="320372"/>
    <lineage>
        <taxon>Bacteria</taxon>
        <taxon>Pseudomonadati</taxon>
        <taxon>Pseudomonadota</taxon>
        <taxon>Betaproteobacteria</taxon>
        <taxon>Burkholderiales</taxon>
        <taxon>Burkholderiaceae</taxon>
        <taxon>Burkholderia</taxon>
        <taxon>pseudomallei group</taxon>
    </lineage>
</organism>
<name>Q3JGN9_BURP1</name>
<proteinExistence type="predicted"/>
<dbReference type="Proteomes" id="UP000002700">
    <property type="component" value="Chromosome II"/>
</dbReference>
<reference evidence="1 2" key="1">
    <citation type="submission" date="2005-09" db="EMBL/GenBank/DDBJ databases">
        <authorList>
            <person name="Woods D.E."/>
            <person name="Nierman W.C."/>
        </authorList>
    </citation>
    <scope>NUCLEOTIDE SEQUENCE [LARGE SCALE GENOMIC DNA]</scope>
    <source>
        <strain evidence="1 2">1710b</strain>
    </source>
</reference>
<dbReference type="AlphaFoldDB" id="Q3JGN9"/>
<dbReference type="HOGENOM" id="CLU_365507_0_0_4"/>
<protein>
    <submittedName>
        <fullName evidence="1">Uncharacterized protein</fullName>
    </submittedName>
</protein>
<evidence type="ECO:0000313" key="2">
    <source>
        <dbReference type="Proteomes" id="UP000002700"/>
    </source>
</evidence>
<dbReference type="EMBL" id="CP000125">
    <property type="protein sequence ID" value="ABA53612.1"/>
    <property type="molecule type" value="Genomic_DNA"/>
</dbReference>
<gene>
    <name evidence="1" type="ordered locus">BURPS1710b_A2114</name>
</gene>
<evidence type="ECO:0000313" key="1">
    <source>
        <dbReference type="EMBL" id="ABA53612.1"/>
    </source>
</evidence>
<sequence>MLCADMRGQPADVPLAELLDEPFGVRRIRAGLVGAARRAALREFDERAILIVRRVPDGREVLHVVVDAFLRVPVNEPFRAHERLARRQRNHRERDDVIAHEVVPRIRLRPERQAAEIRLAEFAEQLLRRDLRIERLRFAAAVERQTLRAKARHVGEALHFDGRQVQRFPLRGALDAGALERGHAFGVRGRWLIAEAVFVQRNGQLRMVRDAVIALAIVLHRQLPVAFLDDVDLRGDLRVRQIVRQQIRLHRRAHRREIDGRLVGEAHEQQPREILQMHGLQAVLAAVELLAHVLGEHQLAREVVGPAVIRAHDVADRPFFLVAQARAAMAADVVERANLHVVVAHDQDRIAPELHRHVIAGLGHVRLDAHLDPVPPKDRVHVERKDLVAQIERGFEAVACLAARHQRADVCRYFHRLLRIPCIHGVVADRLRSVVDELMLAQIREDHLCFFDRTPFNYDVSAPAFRRRRGQHPRVAGALVGGREPHRLALDRARRPLTGVRRRAGRGARHAHLARTQPRIRVARLRVRERMHGDDGGQRGVDAPTNAFRQELPQRRARGVDAHVDRRADERPTERRRDAVRQHARVVGALGARARQHEIVAAHPLGERGGRVVAVRAREHFDARRAEREVIGERRIARVARMDHVEPRAMLGGQGTADLERGRVVAAVARHARHRMASDRHQHRDAGELAIRVHAAAPMYSRSFDTAPARGCAARAAFTASISAAIVACASPTIVRFARLAIGALPSRFTAITWRQSLIPCRC</sequence>
<dbReference type="KEGG" id="bpm:BURPS1710b_A2114"/>